<evidence type="ECO:0000313" key="3">
    <source>
        <dbReference type="Proteomes" id="UP000241769"/>
    </source>
</evidence>
<evidence type="ECO:0000313" key="2">
    <source>
        <dbReference type="EMBL" id="PRP79233.1"/>
    </source>
</evidence>
<dbReference type="Proteomes" id="UP000241769">
    <property type="component" value="Unassembled WGS sequence"/>
</dbReference>
<gene>
    <name evidence="2" type="ORF">PROFUN_13026</name>
</gene>
<feature type="region of interest" description="Disordered" evidence="1">
    <location>
        <begin position="1"/>
        <end position="26"/>
    </location>
</feature>
<name>A0A2P6N5K4_9EUKA</name>
<evidence type="ECO:0000256" key="1">
    <source>
        <dbReference type="SAM" id="MobiDB-lite"/>
    </source>
</evidence>
<dbReference type="AlphaFoldDB" id="A0A2P6N5K4"/>
<accession>A0A2P6N5K4</accession>
<keyword evidence="3" id="KW-1185">Reference proteome</keyword>
<dbReference type="InParanoid" id="A0A2P6N5K4"/>
<dbReference type="EMBL" id="MDYQ01000191">
    <property type="protein sequence ID" value="PRP79233.1"/>
    <property type="molecule type" value="Genomic_DNA"/>
</dbReference>
<organism evidence="2 3">
    <name type="scientific">Planoprotostelium fungivorum</name>
    <dbReference type="NCBI Taxonomy" id="1890364"/>
    <lineage>
        <taxon>Eukaryota</taxon>
        <taxon>Amoebozoa</taxon>
        <taxon>Evosea</taxon>
        <taxon>Variosea</taxon>
        <taxon>Cavosteliida</taxon>
        <taxon>Cavosteliaceae</taxon>
        <taxon>Planoprotostelium</taxon>
    </lineage>
</organism>
<reference evidence="2 3" key="1">
    <citation type="journal article" date="2018" name="Genome Biol. Evol.">
        <title>Multiple Roots of Fruiting Body Formation in Amoebozoa.</title>
        <authorList>
            <person name="Hillmann F."/>
            <person name="Forbes G."/>
            <person name="Novohradska S."/>
            <person name="Ferling I."/>
            <person name="Riege K."/>
            <person name="Groth M."/>
            <person name="Westermann M."/>
            <person name="Marz M."/>
            <person name="Spaller T."/>
            <person name="Winckler T."/>
            <person name="Schaap P."/>
            <person name="Glockner G."/>
        </authorList>
    </citation>
    <scope>NUCLEOTIDE SEQUENCE [LARGE SCALE GENOMIC DNA]</scope>
    <source>
        <strain evidence="2 3">Jena</strain>
    </source>
</reference>
<protein>
    <submittedName>
        <fullName evidence="2">Uncharacterized protein</fullName>
    </submittedName>
</protein>
<proteinExistence type="predicted"/>
<sequence length="167" mass="19074">MTDSCVDPKMQEQRSKNTDAPGASSRQLIEFGFPSTMWSSNYAGDELENRPKFGAKIDNLWVLQRVLRVHIGRSNGGVVKPSLLFECLAFALSVRVRRKPTTFFALEKKIRRNKERRNTDGTHTPRERPIGQFRLTGWIASYLNTLRRSTEFVANERSNKSAADIEV</sequence>
<comment type="caution">
    <text evidence="2">The sequence shown here is derived from an EMBL/GenBank/DDBJ whole genome shotgun (WGS) entry which is preliminary data.</text>
</comment>